<evidence type="ECO:0000313" key="3">
    <source>
        <dbReference type="Proteomes" id="UP000186817"/>
    </source>
</evidence>
<organism evidence="2 3">
    <name type="scientific">Symbiodinium microadriaticum</name>
    <name type="common">Dinoflagellate</name>
    <name type="synonym">Zooxanthella microadriatica</name>
    <dbReference type="NCBI Taxonomy" id="2951"/>
    <lineage>
        <taxon>Eukaryota</taxon>
        <taxon>Sar</taxon>
        <taxon>Alveolata</taxon>
        <taxon>Dinophyceae</taxon>
        <taxon>Suessiales</taxon>
        <taxon>Symbiodiniaceae</taxon>
        <taxon>Symbiodinium</taxon>
    </lineage>
</organism>
<evidence type="ECO:0000259" key="1">
    <source>
        <dbReference type="Pfam" id="PF03372"/>
    </source>
</evidence>
<accession>A0A1Q9D2A3</accession>
<sequence length="1040" mass="115559">MPSPLGQPLDLGRHHAGLSESDLVRPFLPQTVDAQGDDSLGSLAFRVASYNALSLAPERKTGEEGLAFRPARAAFLADQLRQAGVHIAAIQEARTEEGQISTGEYFRFCSGADRGHFGIELWFRKDFEILSFPRETHGITFALQSFVVHHRDPRRLVVLFKQGSLRVVFAAFHAPHRGTDFATLSEWWATTEALLYRLSRGSLLVVGADCNASVGSLESCHLSHCGAEDQDDAGNLLHAFLKKCELWAPATWPAVQHGPTWTFAQRRNGALTRPDFVFLPMDWRTGVVSTWTDSGITAANLVLDHIATFADVRVKLQARRDTRPARRAGIDVSKLSLPESQPILRSVLQNAPRPSWDTSAHAHVAQVTAYLQDSLQKHFPRAKQRPRHPYLTEVAWDLQRQVSWLRHRLAAVKTAVRRHTLLGVFEAWLNSKAEPAPSGASAWLRDAHFAEALYGFRLGYFARALRARSKADRARYVEALADDVQAYKADAYTAVNRLLARRRKKPFAPNVLPGIEDANGVLCETPEKAMHRWREYFSAMEDGLEVDASCLCRAVIGGILLLSNLAKAIHRAFRPQIQRHFETSSSALQLGGRRGGSVLFGSHLMRSFLRYRKAQGLSSGVLFADVSAAYYSTLRDLAARHPAQEPRTRPTPLDPQPTQDDFLDIEYQLSQPSAMAQSDATPWLRAVTAVINNDTWMVLQGDQQIIQTRRGTRPGSAWADLTFGVLLRRIVQVRDECKRGLAGACGQAHIPWDGLRDWSSVHAPVDHAPLDDIIWADDVASCLEIDKAQDAKLCMGLEAGVLVDAFDSHALTLSFGPRKTAALISLRGQGARAAQRALYSGKPEITVLREQGGAVKLPVVDSYKHLGVMQAREGNVRPELCQRRAAAWTAFREGRTRLFRCRRVSVSRRGTLLNTLVLSKLFFGAGAWPPLNQRERQLIAGVLFSIYRSTLGVRHGEDQHLSVATACSLLGLPDCDTLIIVDRLKYLKQLILAAPDTLWAAIRQDPPYLASVREALHWLFARVRVTCALPDPLVDCQAWC</sequence>
<feature type="domain" description="Endonuclease/exonuclease/phosphatase" evidence="1">
    <location>
        <begin position="49"/>
        <end position="295"/>
    </location>
</feature>
<name>A0A1Q9D2A3_SYMMI</name>
<dbReference type="SUPFAM" id="SSF56219">
    <property type="entry name" value="DNase I-like"/>
    <property type="match status" value="1"/>
</dbReference>
<dbReference type="Pfam" id="PF03372">
    <property type="entry name" value="Exo_endo_phos"/>
    <property type="match status" value="1"/>
</dbReference>
<dbReference type="InterPro" id="IPR005135">
    <property type="entry name" value="Endo/exonuclease/phosphatase"/>
</dbReference>
<dbReference type="OrthoDB" id="446153at2759"/>
<dbReference type="AlphaFoldDB" id="A0A1Q9D2A3"/>
<reference evidence="2 3" key="1">
    <citation type="submission" date="2016-02" db="EMBL/GenBank/DDBJ databases">
        <title>Genome analysis of coral dinoflagellate symbionts highlights evolutionary adaptations to a symbiotic lifestyle.</title>
        <authorList>
            <person name="Aranda M."/>
            <person name="Li Y."/>
            <person name="Liew Y.J."/>
            <person name="Baumgarten S."/>
            <person name="Simakov O."/>
            <person name="Wilson M."/>
            <person name="Piel J."/>
            <person name="Ashoor H."/>
            <person name="Bougouffa S."/>
            <person name="Bajic V.B."/>
            <person name="Ryu T."/>
            <person name="Ravasi T."/>
            <person name="Bayer T."/>
            <person name="Micklem G."/>
            <person name="Kim H."/>
            <person name="Bhak J."/>
            <person name="Lajeunesse T.C."/>
            <person name="Voolstra C.R."/>
        </authorList>
    </citation>
    <scope>NUCLEOTIDE SEQUENCE [LARGE SCALE GENOMIC DNA]</scope>
    <source>
        <strain evidence="2 3">CCMP2467</strain>
    </source>
</reference>
<dbReference type="Gene3D" id="3.60.10.10">
    <property type="entry name" value="Endonuclease/exonuclease/phosphatase"/>
    <property type="match status" value="1"/>
</dbReference>
<dbReference type="GO" id="GO:0003824">
    <property type="term" value="F:catalytic activity"/>
    <property type="evidence" value="ECO:0007669"/>
    <property type="project" value="InterPro"/>
</dbReference>
<gene>
    <name evidence="2" type="ORF">AK812_SmicGene29264</name>
</gene>
<dbReference type="EMBL" id="LSRX01000768">
    <property type="protein sequence ID" value="OLP89286.1"/>
    <property type="molecule type" value="Genomic_DNA"/>
</dbReference>
<evidence type="ECO:0000313" key="2">
    <source>
        <dbReference type="EMBL" id="OLP89286.1"/>
    </source>
</evidence>
<keyword evidence="3" id="KW-1185">Reference proteome</keyword>
<protein>
    <recommendedName>
        <fullName evidence="1">Endonuclease/exonuclease/phosphatase domain-containing protein</fullName>
    </recommendedName>
</protein>
<comment type="caution">
    <text evidence="2">The sequence shown here is derived from an EMBL/GenBank/DDBJ whole genome shotgun (WGS) entry which is preliminary data.</text>
</comment>
<dbReference type="InterPro" id="IPR036691">
    <property type="entry name" value="Endo/exonu/phosph_ase_sf"/>
</dbReference>
<proteinExistence type="predicted"/>
<dbReference type="Proteomes" id="UP000186817">
    <property type="component" value="Unassembled WGS sequence"/>
</dbReference>